<organism evidence="1 2">
    <name type="scientific">Streptodolium elevatio</name>
    <dbReference type="NCBI Taxonomy" id="3157996"/>
    <lineage>
        <taxon>Bacteria</taxon>
        <taxon>Bacillati</taxon>
        <taxon>Actinomycetota</taxon>
        <taxon>Actinomycetes</taxon>
        <taxon>Kitasatosporales</taxon>
        <taxon>Streptomycetaceae</taxon>
        <taxon>Streptodolium</taxon>
    </lineage>
</organism>
<protein>
    <submittedName>
        <fullName evidence="1">Uncharacterized protein</fullName>
    </submittedName>
</protein>
<dbReference type="RefSeq" id="WP_358358640.1">
    <property type="nucleotide sequence ID" value="NZ_JBEZFP010000080.1"/>
</dbReference>
<reference evidence="1 2" key="1">
    <citation type="submission" date="2024-06" db="EMBL/GenBank/DDBJ databases">
        <title>The Natural Products Discovery Center: Release of the First 8490 Sequenced Strains for Exploring Actinobacteria Biosynthetic Diversity.</title>
        <authorList>
            <person name="Kalkreuter E."/>
            <person name="Kautsar S.A."/>
            <person name="Yang D."/>
            <person name="Bader C.D."/>
            <person name="Teijaro C.N."/>
            <person name="Fluegel L."/>
            <person name="Davis C.M."/>
            <person name="Simpson J.R."/>
            <person name="Lauterbach L."/>
            <person name="Steele A.D."/>
            <person name="Gui C."/>
            <person name="Meng S."/>
            <person name="Li G."/>
            <person name="Viehrig K."/>
            <person name="Ye F."/>
            <person name="Su P."/>
            <person name="Kiefer A.F."/>
            <person name="Nichols A."/>
            <person name="Cepeda A.J."/>
            <person name="Yan W."/>
            <person name="Fan B."/>
            <person name="Jiang Y."/>
            <person name="Adhikari A."/>
            <person name="Zheng C.-J."/>
            <person name="Schuster L."/>
            <person name="Cowan T.M."/>
            <person name="Smanski M.J."/>
            <person name="Chevrette M.G."/>
            <person name="De Carvalho L.P.S."/>
            <person name="Shen B."/>
        </authorList>
    </citation>
    <scope>NUCLEOTIDE SEQUENCE [LARGE SCALE GENOMIC DNA]</scope>
    <source>
        <strain evidence="1 2">NPDC048946</strain>
    </source>
</reference>
<sequence length="59" mass="6945">RGALRAGPGVMDRVRHRRRPRLARLHPGRRKTRMWDLPPRVAGDPQRVSREIWRPLSGM</sequence>
<feature type="non-terminal residue" evidence="1">
    <location>
        <position position="1"/>
    </location>
</feature>
<evidence type="ECO:0000313" key="2">
    <source>
        <dbReference type="Proteomes" id="UP001551482"/>
    </source>
</evidence>
<gene>
    <name evidence="1" type="ORF">AB0C36_27020</name>
</gene>
<dbReference type="EMBL" id="JBEZFP010000080">
    <property type="protein sequence ID" value="MEU8137156.1"/>
    <property type="molecule type" value="Genomic_DNA"/>
</dbReference>
<name>A0ABV3DN31_9ACTN</name>
<comment type="caution">
    <text evidence="1">The sequence shown here is derived from an EMBL/GenBank/DDBJ whole genome shotgun (WGS) entry which is preliminary data.</text>
</comment>
<dbReference type="Proteomes" id="UP001551482">
    <property type="component" value="Unassembled WGS sequence"/>
</dbReference>
<evidence type="ECO:0000313" key="1">
    <source>
        <dbReference type="EMBL" id="MEU8137156.1"/>
    </source>
</evidence>
<keyword evidence="2" id="KW-1185">Reference proteome</keyword>
<accession>A0ABV3DN31</accession>
<proteinExistence type="predicted"/>